<dbReference type="STRING" id="1578165.BKG68_18915"/>
<dbReference type="SUPFAM" id="SSF55729">
    <property type="entry name" value="Acyl-CoA N-acyltransferases (Nat)"/>
    <property type="match status" value="1"/>
</dbReference>
<name>A0A1X0IKG3_9MYCO</name>
<dbReference type="InterPro" id="IPR016181">
    <property type="entry name" value="Acyl_CoA_acyltransferase"/>
</dbReference>
<organism evidence="1 2">
    <name type="scientific">Mycobacteroides saopaulense</name>
    <dbReference type="NCBI Taxonomy" id="1578165"/>
    <lineage>
        <taxon>Bacteria</taxon>
        <taxon>Bacillati</taxon>
        <taxon>Actinomycetota</taxon>
        <taxon>Actinomycetes</taxon>
        <taxon>Mycobacteriales</taxon>
        <taxon>Mycobacteriaceae</taxon>
        <taxon>Mycobacteroides</taxon>
    </lineage>
</organism>
<reference evidence="1 2" key="1">
    <citation type="submission" date="2016-12" db="EMBL/GenBank/DDBJ databases">
        <title>The new phylogeny of genus Mycobacterium.</title>
        <authorList>
            <person name="Tortoli E."/>
            <person name="Trovato A."/>
            <person name="Cirillo D.M."/>
        </authorList>
    </citation>
    <scope>NUCLEOTIDE SEQUENCE [LARGE SCALE GENOMIC DNA]</scope>
    <source>
        <strain evidence="1 2">CCUG 66554</strain>
    </source>
</reference>
<dbReference type="AlphaFoldDB" id="A0A1X0IKG3"/>
<dbReference type="EMBL" id="MVII01000048">
    <property type="protein sequence ID" value="ORB48364.1"/>
    <property type="molecule type" value="Genomic_DNA"/>
</dbReference>
<accession>A0A1X0IKG3</accession>
<dbReference type="Pfam" id="PF13420">
    <property type="entry name" value="Acetyltransf_4"/>
    <property type="match status" value="1"/>
</dbReference>
<evidence type="ECO:0000313" key="2">
    <source>
        <dbReference type="Proteomes" id="UP000192434"/>
    </source>
</evidence>
<protein>
    <submittedName>
        <fullName evidence="1">Uncharacterized protein</fullName>
    </submittedName>
</protein>
<comment type="caution">
    <text evidence="1">The sequence shown here is derived from an EMBL/GenBank/DDBJ whole genome shotgun (WGS) entry which is preliminary data.</text>
</comment>
<dbReference type="Proteomes" id="UP000192434">
    <property type="component" value="Unassembled WGS sequence"/>
</dbReference>
<gene>
    <name evidence="1" type="ORF">BST43_24955</name>
</gene>
<evidence type="ECO:0000313" key="1">
    <source>
        <dbReference type="EMBL" id="ORB48364.1"/>
    </source>
</evidence>
<proteinExistence type="predicted"/>
<sequence>MVRYPAVMHASHRPVAPSCLGPVEIDGMTVMLRTPRLSDGPSWRETNLRYEKRLAPAFGRTDMSWAAAHSPYMWIDTWKQALADVARGGASYLLVHLDAGRERVLGHLSMAGRHPRTGGTEVSTWTAGVPHTVTKWAQTSLIIAGFEANPDVPHAVAPLAVQNVAVQKLAESVGWSQLQTCRRLREYGGRPTDHQIWFQSNSTENLATLRRARDALSNNMPSSKVGRRTAVSWGDLVARGHYELRSRCRRTVAAAPDRQIEVVADRPAGTVEIAVDPGSSTTELIGRPRPDAPEDALTPTIADLAGRMALGPATTRRIVVAPRVDDQHLIGALAAHGFQSEGPTLPTLGESFGGRELWAYVAGI</sequence>